<dbReference type="InterPro" id="IPR001247">
    <property type="entry name" value="ExoRNase_PH_dom1"/>
</dbReference>
<dbReference type="PROSITE" id="PS01277">
    <property type="entry name" value="RIBONUCLEASE_PH"/>
    <property type="match status" value="1"/>
</dbReference>
<dbReference type="PANTHER" id="PTHR11953">
    <property type="entry name" value="EXOSOME COMPLEX COMPONENT"/>
    <property type="match status" value="1"/>
</dbReference>
<accession>X0VH40</accession>
<dbReference type="SUPFAM" id="SSF54211">
    <property type="entry name" value="Ribosomal protein S5 domain 2-like"/>
    <property type="match status" value="1"/>
</dbReference>
<dbReference type="GO" id="GO:0000049">
    <property type="term" value="F:tRNA binding"/>
    <property type="evidence" value="ECO:0007669"/>
    <property type="project" value="InterPro"/>
</dbReference>
<protein>
    <recommendedName>
        <fullName evidence="4">Exoribonuclease phosphorolytic domain-containing protein</fullName>
    </recommendedName>
</protein>
<evidence type="ECO:0000256" key="3">
    <source>
        <dbReference type="ARBA" id="ARBA00022884"/>
    </source>
</evidence>
<evidence type="ECO:0000313" key="5">
    <source>
        <dbReference type="EMBL" id="GAG17595.1"/>
    </source>
</evidence>
<keyword evidence="3" id="KW-0694">RNA-binding</keyword>
<comment type="similarity">
    <text evidence="1">Belongs to the RNase PH family.</text>
</comment>
<dbReference type="InterPro" id="IPR020568">
    <property type="entry name" value="Ribosomal_Su5_D2-typ_SF"/>
</dbReference>
<dbReference type="InterPro" id="IPR027408">
    <property type="entry name" value="PNPase/RNase_PH_dom_sf"/>
</dbReference>
<reference evidence="5" key="1">
    <citation type="journal article" date="2014" name="Front. Microbiol.">
        <title>High frequency of phylogenetically diverse reductive dehalogenase-homologous genes in deep subseafloor sedimentary metagenomes.</title>
        <authorList>
            <person name="Kawai M."/>
            <person name="Futagami T."/>
            <person name="Toyoda A."/>
            <person name="Takaki Y."/>
            <person name="Nishi S."/>
            <person name="Hori S."/>
            <person name="Arai W."/>
            <person name="Tsubouchi T."/>
            <person name="Morono Y."/>
            <person name="Uchiyama I."/>
            <person name="Ito T."/>
            <person name="Fujiyama A."/>
            <person name="Inagaki F."/>
            <person name="Takami H."/>
        </authorList>
    </citation>
    <scope>NUCLEOTIDE SEQUENCE</scope>
    <source>
        <strain evidence="5">Expedition CK06-06</strain>
    </source>
</reference>
<dbReference type="InterPro" id="IPR050080">
    <property type="entry name" value="RNase_PH"/>
</dbReference>
<dbReference type="InterPro" id="IPR018336">
    <property type="entry name" value="RNase_PH_CS"/>
</dbReference>
<sequence length="133" mass="14344">MPRADGRANNELRPVSLSTGYNKYAEGSCLVEMGDTVVICTASVLNEVPRFLSGSQRGWVTAEYSMLPRAGSERTPRHRIQTSGRTAEIQRLVGRSLRAVVDLDALGERSITLDCDVIQADGGTRTAAVTGAY</sequence>
<dbReference type="NCBIfam" id="TIGR01966">
    <property type="entry name" value="RNasePH"/>
    <property type="match status" value="1"/>
</dbReference>
<organism evidence="5">
    <name type="scientific">marine sediment metagenome</name>
    <dbReference type="NCBI Taxonomy" id="412755"/>
    <lineage>
        <taxon>unclassified sequences</taxon>
        <taxon>metagenomes</taxon>
        <taxon>ecological metagenomes</taxon>
    </lineage>
</organism>
<dbReference type="EMBL" id="BARS01031389">
    <property type="protein sequence ID" value="GAG17595.1"/>
    <property type="molecule type" value="Genomic_DNA"/>
</dbReference>
<dbReference type="GO" id="GO:0006364">
    <property type="term" value="P:rRNA processing"/>
    <property type="evidence" value="ECO:0007669"/>
    <property type="project" value="UniProtKB-KW"/>
</dbReference>
<proteinExistence type="inferred from homology"/>
<evidence type="ECO:0000259" key="4">
    <source>
        <dbReference type="Pfam" id="PF01138"/>
    </source>
</evidence>
<dbReference type="GO" id="GO:0016075">
    <property type="term" value="P:rRNA catabolic process"/>
    <property type="evidence" value="ECO:0007669"/>
    <property type="project" value="TreeGrafter"/>
</dbReference>
<dbReference type="InterPro" id="IPR002381">
    <property type="entry name" value="RNase_PH_bac-type"/>
</dbReference>
<evidence type="ECO:0000256" key="1">
    <source>
        <dbReference type="ARBA" id="ARBA00006678"/>
    </source>
</evidence>
<dbReference type="AlphaFoldDB" id="X0VH40"/>
<dbReference type="Pfam" id="PF01138">
    <property type="entry name" value="RNase_PH"/>
    <property type="match status" value="1"/>
</dbReference>
<keyword evidence="2" id="KW-0698">rRNA processing</keyword>
<dbReference type="PANTHER" id="PTHR11953:SF0">
    <property type="entry name" value="EXOSOME COMPLEX COMPONENT RRP41"/>
    <property type="match status" value="1"/>
</dbReference>
<dbReference type="GO" id="GO:0009022">
    <property type="term" value="F:tRNA nucleotidyltransferase activity"/>
    <property type="evidence" value="ECO:0007669"/>
    <property type="project" value="InterPro"/>
</dbReference>
<feature type="non-terminal residue" evidence="5">
    <location>
        <position position="133"/>
    </location>
</feature>
<comment type="caution">
    <text evidence="5">The sequence shown here is derived from an EMBL/GenBank/DDBJ whole genome shotgun (WGS) entry which is preliminary data.</text>
</comment>
<dbReference type="Gene3D" id="3.30.230.70">
    <property type="entry name" value="GHMP Kinase, N-terminal domain"/>
    <property type="match status" value="1"/>
</dbReference>
<evidence type="ECO:0000256" key="2">
    <source>
        <dbReference type="ARBA" id="ARBA00022552"/>
    </source>
</evidence>
<gene>
    <name evidence="5" type="ORF">S01H1_48856</name>
</gene>
<dbReference type="GO" id="GO:0008033">
    <property type="term" value="P:tRNA processing"/>
    <property type="evidence" value="ECO:0007669"/>
    <property type="project" value="InterPro"/>
</dbReference>
<name>X0VH40_9ZZZZ</name>
<feature type="domain" description="Exoribonuclease phosphorolytic" evidence="4">
    <location>
        <begin position="11"/>
        <end position="132"/>
    </location>
</feature>